<dbReference type="GO" id="GO:0004035">
    <property type="term" value="F:alkaline phosphatase activity"/>
    <property type="evidence" value="ECO:0007669"/>
    <property type="project" value="UniProtKB-EC"/>
</dbReference>
<comment type="subcellular location">
    <subcellularLocation>
        <location evidence="1">Cell membrane</location>
        <topology evidence="1">Lipid-anchor</topology>
        <topology evidence="1">GPI-anchor</topology>
    </subcellularLocation>
</comment>
<keyword evidence="12" id="KW-0732">Signal</keyword>
<keyword evidence="8 10" id="KW-0460">Magnesium</keyword>
<keyword evidence="7 10" id="KW-0862">Zinc</keyword>
<protein>
    <recommendedName>
        <fullName evidence="3">alkaline phosphatase</fullName>
        <ecNumber evidence="3">3.1.3.1</ecNumber>
    </recommendedName>
</protein>
<accession>A0A484DIA2</accession>
<dbReference type="PANTHER" id="PTHR11596:SF76">
    <property type="entry name" value="ALKALINE PHOSPHATASE"/>
    <property type="match status" value="1"/>
</dbReference>
<evidence type="ECO:0000313" key="13">
    <source>
        <dbReference type="EMBL" id="TDH15206.1"/>
    </source>
</evidence>
<keyword evidence="4" id="KW-0449">Lipoprotein</keyword>
<evidence type="ECO:0000313" key="14">
    <source>
        <dbReference type="Proteomes" id="UP000295070"/>
    </source>
</evidence>
<dbReference type="GO" id="GO:0046872">
    <property type="term" value="F:metal ion binding"/>
    <property type="evidence" value="ECO:0007669"/>
    <property type="project" value="UniProtKB-KW"/>
</dbReference>
<evidence type="ECO:0000256" key="9">
    <source>
        <dbReference type="PIRSR" id="PIRSR601952-1"/>
    </source>
</evidence>
<keyword evidence="6" id="KW-0378">Hydrolase</keyword>
<evidence type="ECO:0000256" key="3">
    <source>
        <dbReference type="ARBA" id="ARBA00012647"/>
    </source>
</evidence>
<dbReference type="AlphaFoldDB" id="A0A484DIA2"/>
<dbReference type="InterPro" id="IPR001952">
    <property type="entry name" value="Alkaline_phosphatase"/>
</dbReference>
<sequence>MELTRVVISALFLLVAFGLSSAKVEEENPEFWRSQARKTLQSVLDRKLNTNVAKNILFFLGDGMGITTYTASRILKGQLENQTGEETVMTMDTFPNVGLAKTYSVDFQIPDSAATATAYLCGVKTNLNTIGVSAAARNGVCKTQKGNEVTSILKWAKDAGKTSAQ</sequence>
<dbReference type="GO" id="GO:0098552">
    <property type="term" value="C:side of membrane"/>
    <property type="evidence" value="ECO:0007669"/>
    <property type="project" value="UniProtKB-KW"/>
</dbReference>
<evidence type="ECO:0000256" key="11">
    <source>
        <dbReference type="RuleBase" id="RU003946"/>
    </source>
</evidence>
<feature type="binding site" evidence="10">
    <location>
        <position position="62"/>
    </location>
    <ligand>
        <name>Zn(2+)</name>
        <dbReference type="ChEBI" id="CHEBI:29105"/>
        <label>2</label>
    </ligand>
</feature>
<dbReference type="PROSITE" id="PS00123">
    <property type="entry name" value="ALKALINE_PHOSPHATASE"/>
    <property type="match status" value="1"/>
</dbReference>
<keyword evidence="4" id="KW-0325">Glycoprotein</keyword>
<evidence type="ECO:0000256" key="7">
    <source>
        <dbReference type="ARBA" id="ARBA00022833"/>
    </source>
</evidence>
<evidence type="ECO:0000256" key="5">
    <source>
        <dbReference type="ARBA" id="ARBA00022723"/>
    </source>
</evidence>
<dbReference type="Pfam" id="PF00245">
    <property type="entry name" value="Alk_phosphatase"/>
    <property type="match status" value="1"/>
</dbReference>
<evidence type="ECO:0000256" key="2">
    <source>
        <dbReference type="ARBA" id="ARBA00005984"/>
    </source>
</evidence>
<proteinExistence type="inferred from homology"/>
<feature type="active site" description="Phosphoserine intermediate" evidence="9">
    <location>
        <position position="112"/>
    </location>
</feature>
<comment type="caution">
    <text evidence="13">The sequence shown here is derived from an EMBL/GenBank/DDBJ whole genome shotgun (WGS) entry which is preliminary data.</text>
</comment>
<evidence type="ECO:0000256" key="12">
    <source>
        <dbReference type="SAM" id="SignalP"/>
    </source>
</evidence>
<comment type="similarity">
    <text evidence="2 11">Belongs to the alkaline phosphatase family.</text>
</comment>
<gene>
    <name evidence="13" type="ORF">EPR50_G00029010</name>
</gene>
<keyword evidence="4" id="KW-0336">GPI-anchor</keyword>
<keyword evidence="5 10" id="KW-0479">Metal-binding</keyword>
<evidence type="ECO:0000256" key="10">
    <source>
        <dbReference type="PIRSR" id="PIRSR601952-2"/>
    </source>
</evidence>
<reference evidence="13 14" key="1">
    <citation type="submission" date="2019-01" db="EMBL/GenBank/DDBJ databases">
        <title>A chromosome-scale genome assembly of the yellow perch, Perca flavescens.</title>
        <authorList>
            <person name="Feron R."/>
            <person name="Morvezen R."/>
            <person name="Bestin A."/>
            <person name="Haffray P."/>
            <person name="Klopp C."/>
            <person name="Zahm M."/>
            <person name="Cabau C."/>
            <person name="Roques C."/>
            <person name="Donnadieu C."/>
            <person name="Bouchez O."/>
            <person name="Christie M."/>
            <person name="Larson W."/>
            <person name="Guiguen Y."/>
        </authorList>
    </citation>
    <scope>NUCLEOTIDE SEQUENCE [LARGE SCALE GENOMIC DNA]</scope>
    <source>
        <strain evidence="13">YP-PL-M2</strain>
        <tissue evidence="13">Blood</tissue>
    </source>
</reference>
<keyword evidence="4" id="KW-0472">Membrane</keyword>
<dbReference type="EMBL" id="SCKG01000003">
    <property type="protein sequence ID" value="TDH15206.1"/>
    <property type="molecule type" value="Genomic_DNA"/>
</dbReference>
<dbReference type="EC" id="3.1.3.1" evidence="3"/>
<evidence type="ECO:0000256" key="8">
    <source>
        <dbReference type="ARBA" id="ARBA00022842"/>
    </source>
</evidence>
<name>A0A484DIA2_PERFV</name>
<dbReference type="PANTHER" id="PTHR11596">
    <property type="entry name" value="ALKALINE PHOSPHATASE"/>
    <property type="match status" value="1"/>
</dbReference>
<dbReference type="InterPro" id="IPR017850">
    <property type="entry name" value="Alkaline_phosphatase_core_sf"/>
</dbReference>
<feature type="chain" id="PRO_5019749232" description="alkaline phosphatase" evidence="12">
    <location>
        <begin position="23"/>
        <end position="165"/>
    </location>
</feature>
<evidence type="ECO:0000256" key="6">
    <source>
        <dbReference type="ARBA" id="ARBA00022801"/>
    </source>
</evidence>
<feature type="binding site" evidence="10">
    <location>
        <position position="62"/>
    </location>
    <ligand>
        <name>Mg(2+)</name>
        <dbReference type="ChEBI" id="CHEBI:18420"/>
    </ligand>
</feature>
<dbReference type="PRINTS" id="PR00113">
    <property type="entry name" value="ALKPHPHTASE"/>
</dbReference>
<dbReference type="Gene3D" id="3.40.720.10">
    <property type="entry name" value="Alkaline Phosphatase, subunit A"/>
    <property type="match status" value="1"/>
</dbReference>
<evidence type="ECO:0000256" key="4">
    <source>
        <dbReference type="ARBA" id="ARBA00022622"/>
    </source>
</evidence>
<feature type="signal peptide" evidence="12">
    <location>
        <begin position="1"/>
        <end position="22"/>
    </location>
</feature>
<keyword evidence="14" id="KW-1185">Reference proteome</keyword>
<dbReference type="Proteomes" id="UP000295070">
    <property type="component" value="Chromosome 3"/>
</dbReference>
<comment type="cofactor">
    <cofactor evidence="10">
        <name>Zn(2+)</name>
        <dbReference type="ChEBI" id="CHEBI:29105"/>
    </cofactor>
    <text evidence="10">Binds 2 Zn(2+) ions.</text>
</comment>
<evidence type="ECO:0000256" key="1">
    <source>
        <dbReference type="ARBA" id="ARBA00004609"/>
    </source>
</evidence>
<dbReference type="GO" id="GO:0005886">
    <property type="term" value="C:plasma membrane"/>
    <property type="evidence" value="ECO:0007669"/>
    <property type="project" value="UniProtKB-SubCell"/>
</dbReference>
<dbReference type="InterPro" id="IPR018299">
    <property type="entry name" value="Alkaline_phosphatase_AS"/>
</dbReference>
<dbReference type="STRING" id="8167.A0A484DIA2"/>
<dbReference type="SUPFAM" id="SSF53649">
    <property type="entry name" value="Alkaline phosphatase-like"/>
    <property type="match status" value="1"/>
</dbReference>
<organism evidence="13 14">
    <name type="scientific">Perca flavescens</name>
    <name type="common">American yellow perch</name>
    <name type="synonym">Morone flavescens</name>
    <dbReference type="NCBI Taxonomy" id="8167"/>
    <lineage>
        <taxon>Eukaryota</taxon>
        <taxon>Metazoa</taxon>
        <taxon>Chordata</taxon>
        <taxon>Craniata</taxon>
        <taxon>Vertebrata</taxon>
        <taxon>Euteleostomi</taxon>
        <taxon>Actinopterygii</taxon>
        <taxon>Neopterygii</taxon>
        <taxon>Teleostei</taxon>
        <taxon>Neoteleostei</taxon>
        <taxon>Acanthomorphata</taxon>
        <taxon>Eupercaria</taxon>
        <taxon>Perciformes</taxon>
        <taxon>Percoidei</taxon>
        <taxon>Percidae</taxon>
        <taxon>Percinae</taxon>
        <taxon>Perca</taxon>
    </lineage>
</organism>
<comment type="cofactor">
    <cofactor evidence="10">
        <name>Mg(2+)</name>
        <dbReference type="ChEBI" id="CHEBI:18420"/>
    </cofactor>
    <text evidence="10">Binds 1 Mg(2+) ion.</text>
</comment>